<dbReference type="SUPFAM" id="SSF52540">
    <property type="entry name" value="P-loop containing nucleoside triphosphate hydrolases"/>
    <property type="match status" value="1"/>
</dbReference>
<evidence type="ECO:0000313" key="4">
    <source>
        <dbReference type="Proteomes" id="UP000580474"/>
    </source>
</evidence>
<dbReference type="RefSeq" id="WP_184478203.1">
    <property type="nucleotide sequence ID" value="NZ_JACHIV010000001.1"/>
</dbReference>
<evidence type="ECO:0000313" key="3">
    <source>
        <dbReference type="EMBL" id="MBB5068532.1"/>
    </source>
</evidence>
<proteinExistence type="predicted"/>
<organism evidence="3 4">
    <name type="scientific">Saccharopolyspora gloriosae</name>
    <dbReference type="NCBI Taxonomy" id="455344"/>
    <lineage>
        <taxon>Bacteria</taxon>
        <taxon>Bacillati</taxon>
        <taxon>Actinomycetota</taxon>
        <taxon>Actinomycetes</taxon>
        <taxon>Pseudonocardiales</taxon>
        <taxon>Pseudonocardiaceae</taxon>
        <taxon>Saccharopolyspora</taxon>
    </lineage>
</organism>
<dbReference type="InterPro" id="IPR028082">
    <property type="entry name" value="Peripla_BP_I"/>
</dbReference>
<reference evidence="3 4" key="1">
    <citation type="submission" date="2020-08" db="EMBL/GenBank/DDBJ databases">
        <title>Sequencing the genomes of 1000 actinobacteria strains.</title>
        <authorList>
            <person name="Klenk H.-P."/>
        </authorList>
    </citation>
    <scope>NUCLEOTIDE SEQUENCE [LARGE SCALE GENOMIC DNA]</scope>
    <source>
        <strain evidence="3 4">DSM 45582</strain>
    </source>
</reference>
<dbReference type="EMBL" id="JACHIV010000001">
    <property type="protein sequence ID" value="MBB5068532.1"/>
    <property type="molecule type" value="Genomic_DNA"/>
</dbReference>
<feature type="domain" description="Orc1-like AAA ATPase" evidence="2">
    <location>
        <begin position="10"/>
        <end position="248"/>
    </location>
</feature>
<sequence>MAGLDDDVGLVGRETTAELIDHLVRHVRDRPMPIVVLHGAGGVGKTAVIEHVERRYDKAVPMARVDFDEPRSKSTWDVLEAVYRQLGAESHREFGRLVLPRYELARTVHATLRLPEHGPVPEDDAERGDPAEVATSAQRRRQVREQLARRLASVELMTDVVGEAGDSAPAPVAGLLLRMARPILHRLTAIGVGAPRWARWMLAGPRSAAALSWFETTAAEPRHFGGISDRVRIDDVVLHIQGRFESSDARASDAAEKWHRLALAALLADLRAAYLRRRTRTVNCVLLLDDADLLSPDKAERVALSTPPTEPGGDPDFLDLLAEEMRADPRVPLLVVATKQSGAGAGAAAEPGPPGTDPGRQWRKRYDEWAAQFRGGGPRTPELATRLTNFGLEDTRRFFIERSRSEEATVLSERYVRELHCATHGHPLALTLVSDRIDWSFRRDRRVPSARSTMGMRVPPGLRGADLEDTVRGYLLMRMLHRFRTNAPSEDEAEDAHGGVRDRTVTLFAKLAAPLLLDEPVVRLLAGDRGTAGVRQIVEALDILSFVRPGPAESGGNRTWALDPLLRDLLVRELLDRSDHSYEQVHRDLAEHYESIERHDSAAYLRAQYHRLALGEVSRVARVLSTRADSGDVSWQRDLARVLAWAPVAVFRRPYQVRELVQRAWSPVVRGESTEAIADLLRAVQALCSCTVVGPWDDKAFAEVARAQREAPGTAGVDLGKWNSAFARLRPLNSQDERGLPDSSLAKRKFGYPAVWPRRGAIPRGAAAVLVTALVAYGAVYAVHVVQDCDADGNPLDVAEVSTTALRDPLRLNKVGAQCIGVTDRANSFTTEAGDSSAVTAEIAALSAAVVRENGRVAGERAPYRRPLVKVAVATMLSSDQEGERRELAVGVNELRGALLAQRAWNSGFLTGGLTPEVKVQLLLANFGGSSDHAVEVAGNLRELARRDPSLVAVTGLGQSRPSTVRAVELLGVRDGDGGSLPMIASAASAHAFSGKPGFFRVAATNERQARAAVEFAAGRFPQHPSYLLTDPSDEYSLDLYSQQSNALLEKGKLPKYVSYQPGSRSLIDAIKGICGAPGDPLIFYSGRANDFPLVVRELKKEACAERATVIAGDDLTQFANGEWESSVSVPGGYPQDRLFYTGLGPSVPEPLGPDRAEELCRRPEPIGGFERCRFFASYAKLQDEPGKMIGRTGPTGHVLVAYDAVRLAMESARRVAAGTGGEVAGRPMSVDRAALLGELAGTRGDDEFAGASGVIDFSASPPSELTGDPVEKLIVVQRIEITADGAARSDVVTHVGRP</sequence>
<dbReference type="Gene3D" id="3.40.50.300">
    <property type="entry name" value="P-loop containing nucleotide triphosphate hydrolases"/>
    <property type="match status" value="1"/>
</dbReference>
<dbReference type="Pfam" id="PF13191">
    <property type="entry name" value="AAA_16"/>
    <property type="match status" value="1"/>
</dbReference>
<name>A0A840NH64_9PSEU</name>
<evidence type="ECO:0000259" key="2">
    <source>
        <dbReference type="Pfam" id="PF13191"/>
    </source>
</evidence>
<dbReference type="Proteomes" id="UP000580474">
    <property type="component" value="Unassembled WGS sequence"/>
</dbReference>
<dbReference type="Gene3D" id="3.40.50.2300">
    <property type="match status" value="2"/>
</dbReference>
<evidence type="ECO:0000256" key="1">
    <source>
        <dbReference type="SAM" id="MobiDB-lite"/>
    </source>
</evidence>
<dbReference type="InterPro" id="IPR027417">
    <property type="entry name" value="P-loop_NTPase"/>
</dbReference>
<accession>A0A840NH64</accession>
<gene>
    <name evidence="3" type="ORF">BJ969_001620</name>
</gene>
<dbReference type="SUPFAM" id="SSF53822">
    <property type="entry name" value="Periplasmic binding protein-like I"/>
    <property type="match status" value="1"/>
</dbReference>
<comment type="caution">
    <text evidence="3">The sequence shown here is derived from an EMBL/GenBank/DDBJ whole genome shotgun (WGS) entry which is preliminary data.</text>
</comment>
<feature type="region of interest" description="Disordered" evidence="1">
    <location>
        <begin position="113"/>
        <end position="140"/>
    </location>
</feature>
<protein>
    <submittedName>
        <fullName evidence="3">ABC-type branched-subunit amino acid transport system substrate-binding protein</fullName>
    </submittedName>
</protein>
<dbReference type="InterPro" id="IPR041664">
    <property type="entry name" value="AAA_16"/>
</dbReference>
<keyword evidence="4" id="KW-1185">Reference proteome</keyword>